<dbReference type="Pfam" id="PF06866">
    <property type="entry name" value="DUF1256"/>
    <property type="match status" value="1"/>
</dbReference>
<dbReference type="eggNOG" id="ENOG50313RY">
    <property type="taxonomic scope" value="Bacteria"/>
</dbReference>
<dbReference type="EMBL" id="JPVP01000050">
    <property type="protein sequence ID" value="KGR86812.1"/>
    <property type="molecule type" value="Genomic_DNA"/>
</dbReference>
<protein>
    <submittedName>
        <fullName evidence="1">Sporulation protein</fullName>
    </submittedName>
</protein>
<organism evidence="1 2">
    <name type="scientific">Lysinibacillus odysseyi 34hs-1 = NBRC 100172</name>
    <dbReference type="NCBI Taxonomy" id="1220589"/>
    <lineage>
        <taxon>Bacteria</taxon>
        <taxon>Bacillati</taxon>
        <taxon>Bacillota</taxon>
        <taxon>Bacilli</taxon>
        <taxon>Bacillales</taxon>
        <taxon>Bacillaceae</taxon>
        <taxon>Lysinibacillus</taxon>
    </lineage>
</organism>
<dbReference type="AlphaFoldDB" id="A0A0A3JIL3"/>
<accession>A0A0A3JIL3</accession>
<name>A0A0A3JIL3_9BACI</name>
<evidence type="ECO:0000313" key="2">
    <source>
        <dbReference type="Proteomes" id="UP000030437"/>
    </source>
</evidence>
<dbReference type="RefSeq" id="WP_036152168.1">
    <property type="nucleotide sequence ID" value="NZ_AVCX01000011.1"/>
</dbReference>
<proteinExistence type="predicted"/>
<gene>
    <name evidence="1" type="ORF">CD32_05625</name>
</gene>
<dbReference type="InterPro" id="IPR023430">
    <property type="entry name" value="Pept_HybD-like_dom_sf"/>
</dbReference>
<dbReference type="OrthoDB" id="9815953at2"/>
<evidence type="ECO:0000313" key="1">
    <source>
        <dbReference type="EMBL" id="KGR86812.1"/>
    </source>
</evidence>
<reference evidence="1 2" key="1">
    <citation type="submission" date="2014-02" db="EMBL/GenBank/DDBJ databases">
        <title>Draft genome sequence of Lysinibacillus odysseyi NBRC 100172.</title>
        <authorList>
            <person name="Zhang F."/>
            <person name="Wang G."/>
            <person name="Zhang L."/>
        </authorList>
    </citation>
    <scope>NUCLEOTIDE SEQUENCE [LARGE SCALE GENOMIC DNA]</scope>
    <source>
        <strain evidence="1 2">NBRC 100172</strain>
    </source>
</reference>
<dbReference type="SUPFAM" id="SSF53163">
    <property type="entry name" value="HybD-like"/>
    <property type="match status" value="1"/>
</dbReference>
<dbReference type="Proteomes" id="UP000030437">
    <property type="component" value="Unassembled WGS sequence"/>
</dbReference>
<sequence length="208" mass="23226">MQPIPAFHYVIHYEKTSAVWQLSELFLQHIPFDHEQLIFCCIGTDRSTGDALGPLVGNQLIQDYAFPFKVLGTLETPVHALNLLETQAELETSTPYPFIVAIDACLGEEGSIGSIIVKDGALYPGKAVKKELPPIGDLSIKGVVNVGGFMEAMVLQNTRLHVTHSMSMTIARSLTLAWQRHLLKNKQYGNNHSDYRNTRQQIGYSNFR</sequence>
<dbReference type="STRING" id="1220589.CD32_05625"/>
<dbReference type="InterPro" id="IPR009665">
    <property type="entry name" value="YyaC"/>
</dbReference>
<keyword evidence="2" id="KW-1185">Reference proteome</keyword>
<comment type="caution">
    <text evidence="1">The sequence shown here is derived from an EMBL/GenBank/DDBJ whole genome shotgun (WGS) entry which is preliminary data.</text>
</comment>
<dbReference type="NCBIfam" id="TIGR02841">
    <property type="entry name" value="spore_YyaC"/>
    <property type="match status" value="1"/>
</dbReference>